<name>A0A9J7E128_SPOLT</name>
<gene>
    <name evidence="9" type="primary">LOC111353557</name>
</gene>
<comment type="subunit">
    <text evidence="1">Self-associates forming complexes of several hundred monomers.</text>
</comment>
<evidence type="ECO:0000256" key="1">
    <source>
        <dbReference type="ARBA" id="ARBA00011764"/>
    </source>
</evidence>
<organism evidence="8 9">
    <name type="scientific">Spodoptera litura</name>
    <name type="common">Asian cotton leafworm</name>
    <dbReference type="NCBI Taxonomy" id="69820"/>
    <lineage>
        <taxon>Eukaryota</taxon>
        <taxon>Metazoa</taxon>
        <taxon>Ecdysozoa</taxon>
        <taxon>Arthropoda</taxon>
        <taxon>Hexapoda</taxon>
        <taxon>Insecta</taxon>
        <taxon>Pterygota</taxon>
        <taxon>Neoptera</taxon>
        <taxon>Endopterygota</taxon>
        <taxon>Lepidoptera</taxon>
        <taxon>Glossata</taxon>
        <taxon>Ditrysia</taxon>
        <taxon>Noctuoidea</taxon>
        <taxon>Noctuidae</taxon>
        <taxon>Amphipyrinae</taxon>
        <taxon>Spodoptera</taxon>
    </lineage>
</organism>
<accession>A0A9J7E128</accession>
<evidence type="ECO:0000313" key="9">
    <source>
        <dbReference type="RefSeq" id="XP_022822445.1"/>
    </source>
</evidence>
<evidence type="ECO:0000256" key="6">
    <source>
        <dbReference type="SAM" id="MobiDB-lite"/>
    </source>
</evidence>
<keyword evidence="3" id="KW-0805">Transcription regulation</keyword>
<dbReference type="GeneID" id="111353557"/>
<evidence type="ECO:0000256" key="5">
    <source>
        <dbReference type="ARBA" id="ARBA00025466"/>
    </source>
</evidence>
<evidence type="ECO:0000256" key="2">
    <source>
        <dbReference type="ARBA" id="ARBA00016807"/>
    </source>
</evidence>
<evidence type="ECO:0000313" key="8">
    <source>
        <dbReference type="Proteomes" id="UP000301870"/>
    </source>
</evidence>
<keyword evidence="8" id="KW-1185">Reference proteome</keyword>
<dbReference type="AlphaFoldDB" id="A0A9J7E128"/>
<evidence type="ECO:0000256" key="3">
    <source>
        <dbReference type="ARBA" id="ARBA00023015"/>
    </source>
</evidence>
<sequence length="274" mass="29643">MQGEKKYPSAQQKLLLVQLVEADPELRGGKFSSNFSKKEAERRWQAIAQQLNAVAGAKKSWDGWRKSWQDKKSKTKNKVATIRRQSMLTGGGPPPEQLTEEDQLVLGTFSSAAVVGHIDSNESIVEFIDLATPGTSEVSMCMAPGETSGSQDVLQCENIPGPSQSIMGAAAPRGISGSRDLIQCDNRPGTSQSSVGAAALRGTSGARGKQKKKTNAARRQQASIDVADKISAAMEKKNEIKQKFYTDFLKLMAQQTEALASIARSMHVRSSPYI</sequence>
<dbReference type="PANTHER" id="PTHR23098:SF16">
    <property type="entry name" value="REGULATORY PROTEIN ZESTE"/>
    <property type="match status" value="1"/>
</dbReference>
<proteinExistence type="predicted"/>
<feature type="region of interest" description="Disordered" evidence="6">
    <location>
        <begin position="185"/>
        <end position="220"/>
    </location>
</feature>
<comment type="function">
    <text evidence="5">Involved in transvection phenomena (= synapsis-dependent gene expression), where the synaptic pairing of chromosomes carrying genes with which zeste interacts influences the expression of these genes. Zeste binds to DNA and stimulates transcription from a nearby promoter.</text>
</comment>
<evidence type="ECO:0000259" key="7">
    <source>
        <dbReference type="Pfam" id="PF13873"/>
    </source>
</evidence>
<dbReference type="PANTHER" id="PTHR23098">
    <property type="entry name" value="AGAP001331-PA-RELATED"/>
    <property type="match status" value="1"/>
</dbReference>
<evidence type="ECO:0000256" key="4">
    <source>
        <dbReference type="ARBA" id="ARBA00023163"/>
    </source>
</evidence>
<dbReference type="Pfam" id="PF13873">
    <property type="entry name" value="Myb_DNA-bind_5"/>
    <property type="match status" value="1"/>
</dbReference>
<feature type="domain" description="Myb/SANT-like DNA-binding" evidence="7">
    <location>
        <begin position="5"/>
        <end position="80"/>
    </location>
</feature>
<dbReference type="KEGG" id="sliu:111353557"/>
<keyword evidence="4" id="KW-0804">Transcription</keyword>
<protein>
    <recommendedName>
        <fullName evidence="2">Regulatory protein zeste</fullName>
    </recommendedName>
</protein>
<dbReference type="RefSeq" id="XP_022822445.1">
    <property type="nucleotide sequence ID" value="XM_022966677.1"/>
</dbReference>
<dbReference type="InterPro" id="IPR028002">
    <property type="entry name" value="Myb_DNA-bind_5"/>
</dbReference>
<reference evidence="9" key="1">
    <citation type="submission" date="2025-08" db="UniProtKB">
        <authorList>
            <consortium name="RefSeq"/>
        </authorList>
    </citation>
    <scope>IDENTIFICATION</scope>
    <source>
        <strain evidence="9">Ishihara</strain>
        <tissue evidence="9">Whole body</tissue>
    </source>
</reference>
<dbReference type="GO" id="GO:0005634">
    <property type="term" value="C:nucleus"/>
    <property type="evidence" value="ECO:0007669"/>
    <property type="project" value="TreeGrafter"/>
</dbReference>
<dbReference type="Proteomes" id="UP000301870">
    <property type="component" value="Chromosome 16"/>
</dbReference>
<dbReference type="OrthoDB" id="7053353at2759"/>